<keyword evidence="3" id="KW-1003">Cell membrane</keyword>
<evidence type="ECO:0000256" key="1">
    <source>
        <dbReference type="ARBA" id="ARBA00004429"/>
    </source>
</evidence>
<comment type="subcellular location">
    <subcellularLocation>
        <location evidence="1 9">Cell inner membrane</location>
        <topology evidence="1 9">Multi-pass membrane protein</topology>
    </subcellularLocation>
</comment>
<dbReference type="Proteomes" id="UP001595478">
    <property type="component" value="Unassembled WGS sequence"/>
</dbReference>
<keyword evidence="5 9" id="KW-0812">Transmembrane</keyword>
<evidence type="ECO:0000256" key="6">
    <source>
        <dbReference type="ARBA" id="ARBA00022989"/>
    </source>
</evidence>
<proteinExistence type="inferred from homology"/>
<evidence type="ECO:0000256" key="4">
    <source>
        <dbReference type="ARBA" id="ARBA00022519"/>
    </source>
</evidence>
<evidence type="ECO:0000256" key="5">
    <source>
        <dbReference type="ARBA" id="ARBA00022692"/>
    </source>
</evidence>
<comment type="similarity">
    <text evidence="8 9">Belongs to the TRAP transporter small permease family.</text>
</comment>
<dbReference type="InterPro" id="IPR055348">
    <property type="entry name" value="DctQ"/>
</dbReference>
<name>A0ABV7FUS1_9ALTE</name>
<evidence type="ECO:0000313" key="11">
    <source>
        <dbReference type="EMBL" id="MFC3123166.1"/>
    </source>
</evidence>
<keyword evidence="4 9" id="KW-0997">Cell inner membrane</keyword>
<dbReference type="PANTHER" id="PTHR35011:SF11">
    <property type="entry name" value="TRAP TRANSPORTER SMALL PERMEASE PROTEIN"/>
    <property type="match status" value="1"/>
</dbReference>
<accession>A0ABV7FUS1</accession>
<reference evidence="12" key="1">
    <citation type="journal article" date="2019" name="Int. J. Syst. Evol. Microbiol.">
        <title>The Global Catalogue of Microorganisms (GCM) 10K type strain sequencing project: providing services to taxonomists for standard genome sequencing and annotation.</title>
        <authorList>
            <consortium name="The Broad Institute Genomics Platform"/>
            <consortium name="The Broad Institute Genome Sequencing Center for Infectious Disease"/>
            <person name="Wu L."/>
            <person name="Ma J."/>
        </authorList>
    </citation>
    <scope>NUCLEOTIDE SEQUENCE [LARGE SCALE GENOMIC DNA]</scope>
    <source>
        <strain evidence="12">KCTC 52473</strain>
    </source>
</reference>
<feature type="transmembrane region" description="Helical" evidence="9">
    <location>
        <begin position="35"/>
        <end position="57"/>
    </location>
</feature>
<evidence type="ECO:0000256" key="8">
    <source>
        <dbReference type="ARBA" id="ARBA00038436"/>
    </source>
</evidence>
<dbReference type="PANTHER" id="PTHR35011">
    <property type="entry name" value="2,3-DIKETO-L-GULONATE TRAP TRANSPORTER SMALL PERMEASE PROTEIN YIAM"/>
    <property type="match status" value="1"/>
</dbReference>
<feature type="transmembrane region" description="Helical" evidence="9">
    <location>
        <begin position="69"/>
        <end position="86"/>
    </location>
</feature>
<comment type="caution">
    <text evidence="11">The sequence shown here is derived from an EMBL/GenBank/DDBJ whole genome shotgun (WGS) entry which is preliminary data.</text>
</comment>
<gene>
    <name evidence="11" type="ORF">ACFOHL_16205</name>
</gene>
<dbReference type="RefSeq" id="WP_376921281.1">
    <property type="nucleotide sequence ID" value="NZ_JBHRSW010000047.1"/>
</dbReference>
<evidence type="ECO:0000259" key="10">
    <source>
        <dbReference type="Pfam" id="PF04290"/>
    </source>
</evidence>
<organism evidence="11 12">
    <name type="scientific">Agaribacter flavus</name>
    <dbReference type="NCBI Taxonomy" id="1902781"/>
    <lineage>
        <taxon>Bacteria</taxon>
        <taxon>Pseudomonadati</taxon>
        <taxon>Pseudomonadota</taxon>
        <taxon>Gammaproteobacteria</taxon>
        <taxon>Alteromonadales</taxon>
        <taxon>Alteromonadaceae</taxon>
        <taxon>Agaribacter</taxon>
    </lineage>
</organism>
<keyword evidence="2 9" id="KW-0813">Transport</keyword>
<sequence length="182" mass="20310">MHASKPSSDKVTDDINWDDPKDEQLDFSSIGLEDWLSLLLFFTLALVLVAQVLSRYVLNAPLGWTEEVARYQLVVLAFVGASIGFRKNTHISFVYFQRFIPQVLKSTVMSILSLINTVFLAFLLYTCVKIMPLLSSHEMSSLAFSISALYGLVGLALLACLLRSSMHTITSFKHAAKPHLPN</sequence>
<dbReference type="InterPro" id="IPR007387">
    <property type="entry name" value="TRAP_DctQ"/>
</dbReference>
<feature type="domain" description="Tripartite ATP-independent periplasmic transporters DctQ component" evidence="10">
    <location>
        <begin position="44"/>
        <end position="171"/>
    </location>
</feature>
<keyword evidence="7 9" id="KW-0472">Membrane</keyword>
<keyword evidence="12" id="KW-1185">Reference proteome</keyword>
<comment type="subunit">
    <text evidence="9">The complex comprises the extracytoplasmic solute receptor protein and the two transmembrane proteins.</text>
</comment>
<evidence type="ECO:0000313" key="12">
    <source>
        <dbReference type="Proteomes" id="UP001595478"/>
    </source>
</evidence>
<evidence type="ECO:0000256" key="2">
    <source>
        <dbReference type="ARBA" id="ARBA00022448"/>
    </source>
</evidence>
<feature type="transmembrane region" description="Helical" evidence="9">
    <location>
        <begin position="107"/>
        <end position="131"/>
    </location>
</feature>
<keyword evidence="6 9" id="KW-1133">Transmembrane helix</keyword>
<protein>
    <recommendedName>
        <fullName evidence="9">TRAP transporter small permease protein</fullName>
    </recommendedName>
</protein>
<evidence type="ECO:0000256" key="7">
    <source>
        <dbReference type="ARBA" id="ARBA00023136"/>
    </source>
</evidence>
<evidence type="ECO:0000256" key="3">
    <source>
        <dbReference type="ARBA" id="ARBA00022475"/>
    </source>
</evidence>
<feature type="transmembrane region" description="Helical" evidence="9">
    <location>
        <begin position="143"/>
        <end position="162"/>
    </location>
</feature>
<dbReference type="Pfam" id="PF04290">
    <property type="entry name" value="DctQ"/>
    <property type="match status" value="1"/>
</dbReference>
<evidence type="ECO:0000256" key="9">
    <source>
        <dbReference type="RuleBase" id="RU369079"/>
    </source>
</evidence>
<comment type="function">
    <text evidence="9">Part of the tripartite ATP-independent periplasmic (TRAP) transport system.</text>
</comment>
<dbReference type="EMBL" id="JBHRSW010000047">
    <property type="protein sequence ID" value="MFC3123166.1"/>
    <property type="molecule type" value="Genomic_DNA"/>
</dbReference>